<keyword evidence="12" id="KW-1185">Reference proteome</keyword>
<dbReference type="PANTHER" id="PTHR11777">
    <property type="entry name" value="ALANYL-TRNA SYNTHETASE"/>
    <property type="match status" value="1"/>
</dbReference>
<dbReference type="GO" id="GO:0005829">
    <property type="term" value="C:cytosol"/>
    <property type="evidence" value="ECO:0007669"/>
    <property type="project" value="TreeGrafter"/>
</dbReference>
<sequence length="436" mass="48191">MLSPDIRSTFLDFFTARGHRAVPSGSLLPPDPSLLVANAGMNQFKPWFLGDVEPGFPRATSVQKCVRTVDIDNIGYTRRHSTFFEMLGNFSFGDYFKPETIAFAYELLTEHFGLSRDRLWITVYEDDDESERIWRAVGVPSSRIQRMGAADNFWSMGVPGPCGPCSDVTYDRGPSFGPDGGPAVDSERFVELWSLVFMRSVRGESGPDGSFPVLGELPRTGVDTGLGLDRLATILQDVDGTVETDLLRPTLAVVEESAGRGYCPADREDPDRVSFEVVTDHARAIAFLLADGIRPGKEGTGYVLRRLMRRAIRHGRRLGIEGAILPPITASVVRNLGPSWPELTLAAPLIEEVTAREEESFDRVLTRGTRLVDRAIRRRLEAGRSDLPAETVFTLYDSHGYPPDLTIEAARESGLTVDHPHLRTLLPTLPPNPNGR</sequence>
<dbReference type="InterPro" id="IPR018164">
    <property type="entry name" value="Ala-tRNA-synth_IIc_N"/>
</dbReference>
<feature type="domain" description="Alanyl-transfer RNA synthetases family profile" evidence="10">
    <location>
        <begin position="1"/>
        <end position="426"/>
    </location>
</feature>
<keyword evidence="4 9" id="KW-0547">Nucleotide-binding</keyword>
<dbReference type="InterPro" id="IPR023033">
    <property type="entry name" value="Ala_tRNA_ligase_euk/bac"/>
</dbReference>
<keyword evidence="3 9" id="KW-0436">Ligase</keyword>
<dbReference type="EMBL" id="MWQN01000001">
    <property type="protein sequence ID" value="OPC82765.1"/>
    <property type="molecule type" value="Genomic_DNA"/>
</dbReference>
<accession>A0A1T3P1D9</accession>
<keyword evidence="6 9" id="KW-0694">RNA-binding</keyword>
<evidence type="ECO:0000313" key="12">
    <source>
        <dbReference type="Proteomes" id="UP000190037"/>
    </source>
</evidence>
<keyword evidence="2 9" id="KW-0820">tRNA-binding</keyword>
<evidence type="ECO:0000256" key="3">
    <source>
        <dbReference type="ARBA" id="ARBA00022598"/>
    </source>
</evidence>
<dbReference type="InterPro" id="IPR050058">
    <property type="entry name" value="Ala-tRNA_ligase"/>
</dbReference>
<comment type="function">
    <text evidence="9">Catalyzes the attachment of alanine to tRNA(Ala) in a two-step reaction: alanine is first activated by ATP to form Ala-AMP and then transferred to the acceptor end of tRNA(Ala). Also edits incorrectly charged Ser-tRNA(Ala) and Gly-tRNA(Ala) via its editing domain.</text>
</comment>
<dbReference type="CDD" id="cd00673">
    <property type="entry name" value="AlaRS_core"/>
    <property type="match status" value="1"/>
</dbReference>
<protein>
    <recommendedName>
        <fullName evidence="9">Alanine--tRNA ligase</fullName>
        <ecNumber evidence="9">6.1.1.7</ecNumber>
    </recommendedName>
    <alternativeName>
        <fullName evidence="9">Alanyl-tRNA synthetase</fullName>
        <shortName evidence="9">AlaRS</shortName>
    </alternativeName>
</protein>
<comment type="catalytic activity">
    <reaction evidence="9">
        <text>tRNA(Ala) + L-alanine + ATP = L-alanyl-tRNA(Ala) + AMP + diphosphate</text>
        <dbReference type="Rhea" id="RHEA:12540"/>
        <dbReference type="Rhea" id="RHEA-COMP:9657"/>
        <dbReference type="Rhea" id="RHEA-COMP:9923"/>
        <dbReference type="ChEBI" id="CHEBI:30616"/>
        <dbReference type="ChEBI" id="CHEBI:33019"/>
        <dbReference type="ChEBI" id="CHEBI:57972"/>
        <dbReference type="ChEBI" id="CHEBI:78442"/>
        <dbReference type="ChEBI" id="CHEBI:78497"/>
        <dbReference type="ChEBI" id="CHEBI:456215"/>
        <dbReference type="EC" id="6.1.1.7"/>
    </reaction>
</comment>
<comment type="domain">
    <text evidence="9">Consists of three domains; the N-terminal catalytic domain, the editing domain and the C-terminal C-Ala domain. The editing domain removes incorrectly charged amino acids, while the C-Ala domain, along with tRNA(Ala), serves as a bridge to cooperatively bring together the editing and aminoacylation centers thus stimulating deacylation of misacylated tRNAs.</text>
</comment>
<dbReference type="EC" id="6.1.1.7" evidence="9"/>
<dbReference type="Pfam" id="PF01411">
    <property type="entry name" value="tRNA-synt_2c"/>
    <property type="match status" value="1"/>
</dbReference>
<keyword evidence="5 9" id="KW-0067">ATP-binding</keyword>
<dbReference type="InterPro" id="IPR018165">
    <property type="entry name" value="Ala-tRNA-synth_IIc_core"/>
</dbReference>
<comment type="caution">
    <text evidence="11">The sequence shown here is derived from an EMBL/GenBank/DDBJ whole genome shotgun (WGS) entry which is preliminary data.</text>
</comment>
<keyword evidence="7 9" id="KW-0648">Protein biosynthesis</keyword>
<dbReference type="SUPFAM" id="SSF55681">
    <property type="entry name" value="Class II aaRS and biotin synthetases"/>
    <property type="match status" value="1"/>
</dbReference>
<gene>
    <name evidence="9" type="primary">alaS</name>
    <name evidence="11" type="ORF">B4N89_19095</name>
</gene>
<evidence type="ECO:0000256" key="7">
    <source>
        <dbReference type="ARBA" id="ARBA00022917"/>
    </source>
</evidence>
<dbReference type="GO" id="GO:0005524">
    <property type="term" value="F:ATP binding"/>
    <property type="evidence" value="ECO:0007669"/>
    <property type="project" value="UniProtKB-UniRule"/>
</dbReference>
<organism evidence="11 12">
    <name type="scientific">Embleya scabrispora</name>
    <dbReference type="NCBI Taxonomy" id="159449"/>
    <lineage>
        <taxon>Bacteria</taxon>
        <taxon>Bacillati</taxon>
        <taxon>Actinomycetota</taxon>
        <taxon>Actinomycetes</taxon>
        <taxon>Kitasatosporales</taxon>
        <taxon>Streptomycetaceae</taxon>
        <taxon>Embleya</taxon>
    </lineage>
</organism>
<proteinExistence type="inferred from homology"/>
<dbReference type="PANTHER" id="PTHR11777:SF9">
    <property type="entry name" value="ALANINE--TRNA LIGASE, CYTOPLASMIC"/>
    <property type="match status" value="1"/>
</dbReference>
<keyword evidence="8 9" id="KW-0030">Aminoacyl-tRNA synthetase</keyword>
<evidence type="ECO:0000256" key="8">
    <source>
        <dbReference type="ARBA" id="ARBA00023146"/>
    </source>
</evidence>
<dbReference type="Gene3D" id="3.30.930.10">
    <property type="entry name" value="Bira Bifunctional Protein, Domain 2"/>
    <property type="match status" value="1"/>
</dbReference>
<dbReference type="GO" id="GO:0004813">
    <property type="term" value="F:alanine-tRNA ligase activity"/>
    <property type="evidence" value="ECO:0007669"/>
    <property type="project" value="UniProtKB-UniRule"/>
</dbReference>
<dbReference type="GO" id="GO:0006419">
    <property type="term" value="P:alanyl-tRNA aminoacylation"/>
    <property type="evidence" value="ECO:0007669"/>
    <property type="project" value="UniProtKB-UniRule"/>
</dbReference>
<evidence type="ECO:0000313" key="11">
    <source>
        <dbReference type="EMBL" id="OPC82765.1"/>
    </source>
</evidence>
<dbReference type="STRING" id="159449.B4N89_19095"/>
<dbReference type="PRINTS" id="PR00980">
    <property type="entry name" value="TRNASYNTHALA"/>
</dbReference>
<dbReference type="InterPro" id="IPR045864">
    <property type="entry name" value="aa-tRNA-synth_II/BPL/LPL"/>
</dbReference>
<evidence type="ECO:0000256" key="9">
    <source>
        <dbReference type="HAMAP-Rule" id="MF_00036"/>
    </source>
</evidence>
<dbReference type="InterPro" id="IPR002318">
    <property type="entry name" value="Ala-tRNA-lgiase_IIc"/>
</dbReference>
<dbReference type="Proteomes" id="UP000190037">
    <property type="component" value="Unassembled WGS sequence"/>
</dbReference>
<evidence type="ECO:0000259" key="10">
    <source>
        <dbReference type="PROSITE" id="PS50860"/>
    </source>
</evidence>
<name>A0A1T3P1D9_9ACTN</name>
<dbReference type="GO" id="GO:0002161">
    <property type="term" value="F:aminoacyl-tRNA deacylase activity"/>
    <property type="evidence" value="ECO:0007669"/>
    <property type="project" value="TreeGrafter"/>
</dbReference>
<evidence type="ECO:0000256" key="2">
    <source>
        <dbReference type="ARBA" id="ARBA00022555"/>
    </source>
</evidence>
<dbReference type="OrthoDB" id="9803884at2"/>
<evidence type="ECO:0000256" key="4">
    <source>
        <dbReference type="ARBA" id="ARBA00022741"/>
    </source>
</evidence>
<comment type="similarity">
    <text evidence="1 9">Belongs to the class-II aminoacyl-tRNA synthetase family.</text>
</comment>
<dbReference type="RefSeq" id="WP_078977051.1">
    <property type="nucleotide sequence ID" value="NZ_MWQN01000001.1"/>
</dbReference>
<keyword evidence="9" id="KW-0963">Cytoplasm</keyword>
<evidence type="ECO:0000256" key="6">
    <source>
        <dbReference type="ARBA" id="ARBA00022884"/>
    </source>
</evidence>
<dbReference type="InterPro" id="IPR018162">
    <property type="entry name" value="Ala-tRNA-ligase_IIc_anticod-bd"/>
</dbReference>
<dbReference type="AlphaFoldDB" id="A0A1T3P1D9"/>
<evidence type="ECO:0000256" key="5">
    <source>
        <dbReference type="ARBA" id="ARBA00022840"/>
    </source>
</evidence>
<dbReference type="PROSITE" id="PS50860">
    <property type="entry name" value="AA_TRNA_LIGASE_II_ALA"/>
    <property type="match status" value="1"/>
</dbReference>
<evidence type="ECO:0000256" key="1">
    <source>
        <dbReference type="ARBA" id="ARBA00008226"/>
    </source>
</evidence>
<dbReference type="GO" id="GO:0000049">
    <property type="term" value="F:tRNA binding"/>
    <property type="evidence" value="ECO:0007669"/>
    <property type="project" value="UniProtKB-KW"/>
</dbReference>
<dbReference type="HAMAP" id="MF_00036_B">
    <property type="entry name" value="Ala_tRNA_synth_B"/>
    <property type="match status" value="1"/>
</dbReference>
<reference evidence="11 12" key="1">
    <citation type="submission" date="2017-03" db="EMBL/GenBank/DDBJ databases">
        <title>Draft genome sequence of Streptomyces scabrisporus NF3, endophyte isolated from Amphipterygium adstringens.</title>
        <authorList>
            <person name="Vazquez M."/>
            <person name="Ceapa C.D."/>
            <person name="Rodriguez Luna D."/>
            <person name="Sanchez Esquivel S."/>
        </authorList>
    </citation>
    <scope>NUCLEOTIDE SEQUENCE [LARGE SCALE GENOMIC DNA]</scope>
    <source>
        <strain evidence="11 12">NF3</strain>
    </source>
</reference>
<dbReference type="NCBIfam" id="TIGR00344">
    <property type="entry name" value="alaS"/>
    <property type="match status" value="1"/>
</dbReference>
<comment type="subcellular location">
    <subcellularLocation>
        <location evidence="9">Cytoplasm</location>
    </subcellularLocation>
</comment>
<comment type="caution">
    <text evidence="9">Lacks conserved residue(s) required for the propagation of feature annotation.</text>
</comment>
<dbReference type="SUPFAM" id="SSF101353">
    <property type="entry name" value="Putative anticodon-binding domain of alanyl-tRNA synthetase (AlaRS)"/>
    <property type="match status" value="1"/>
</dbReference>